<comment type="caution">
    <text evidence="2">The sequence shown here is derived from an EMBL/GenBank/DDBJ whole genome shotgun (WGS) entry which is preliminary data.</text>
</comment>
<dbReference type="InterPro" id="IPR008407">
    <property type="entry name" value="Brnchd-chn_aa_trnsp_AzlD"/>
</dbReference>
<name>A0A235B4M6_9BACL</name>
<gene>
    <name evidence="2" type="ORF">CHM34_12745</name>
</gene>
<dbReference type="Pfam" id="PF05437">
    <property type="entry name" value="AzlD"/>
    <property type="match status" value="1"/>
</dbReference>
<evidence type="ECO:0000313" key="3">
    <source>
        <dbReference type="Proteomes" id="UP000215459"/>
    </source>
</evidence>
<dbReference type="RefSeq" id="WP_094264987.1">
    <property type="nucleotide sequence ID" value="NZ_NOWF01000007.1"/>
</dbReference>
<reference evidence="2 3" key="1">
    <citation type="submission" date="2017-07" db="EMBL/GenBank/DDBJ databases">
        <title>The genome sequence of Paludifilum halophilum highlights mechanisms for microbial adaptation to high salt environemnts.</title>
        <authorList>
            <person name="Belbahri L."/>
        </authorList>
    </citation>
    <scope>NUCLEOTIDE SEQUENCE [LARGE SCALE GENOMIC DNA]</scope>
    <source>
        <strain evidence="2 3">DSM 102817</strain>
    </source>
</reference>
<organism evidence="2 3">
    <name type="scientific">Paludifilum halophilum</name>
    <dbReference type="NCBI Taxonomy" id="1642702"/>
    <lineage>
        <taxon>Bacteria</taxon>
        <taxon>Bacillati</taxon>
        <taxon>Bacillota</taxon>
        <taxon>Bacilli</taxon>
        <taxon>Bacillales</taxon>
        <taxon>Thermoactinomycetaceae</taxon>
        <taxon>Paludifilum</taxon>
    </lineage>
</organism>
<proteinExistence type="predicted"/>
<dbReference type="Proteomes" id="UP000215459">
    <property type="component" value="Unassembled WGS sequence"/>
</dbReference>
<evidence type="ECO:0000256" key="1">
    <source>
        <dbReference type="SAM" id="Phobius"/>
    </source>
</evidence>
<dbReference type="OrthoDB" id="9811308at2"/>
<sequence length="102" mass="11263">MTGPLLWIILGMSLVTLVPRWLPVWIVDRFRPPEWVHDWLNNIPYAALGALIFPGILSVVKEEPSIGLIGGIAAAGMAFFRFHILFVIFGAILTVIVAKALL</sequence>
<keyword evidence="3" id="KW-1185">Reference proteome</keyword>
<accession>A0A235B4M6</accession>
<keyword evidence="1" id="KW-1133">Transmembrane helix</keyword>
<feature type="transmembrane region" description="Helical" evidence="1">
    <location>
        <begin position="66"/>
        <end position="98"/>
    </location>
</feature>
<dbReference type="AlphaFoldDB" id="A0A235B4M6"/>
<keyword evidence="1" id="KW-0812">Transmembrane</keyword>
<keyword evidence="1" id="KW-0472">Membrane</keyword>
<feature type="transmembrane region" description="Helical" evidence="1">
    <location>
        <begin position="39"/>
        <end position="60"/>
    </location>
</feature>
<protein>
    <submittedName>
        <fullName evidence="2">Branched-chain amino acid transporter</fullName>
    </submittedName>
</protein>
<evidence type="ECO:0000313" key="2">
    <source>
        <dbReference type="EMBL" id="OYD07244.1"/>
    </source>
</evidence>
<feature type="transmembrane region" description="Helical" evidence="1">
    <location>
        <begin position="6"/>
        <end position="27"/>
    </location>
</feature>
<dbReference type="EMBL" id="NOWF01000007">
    <property type="protein sequence ID" value="OYD07244.1"/>
    <property type="molecule type" value="Genomic_DNA"/>
</dbReference>